<evidence type="ECO:0000313" key="5">
    <source>
        <dbReference type="Proteomes" id="UP000608522"/>
    </source>
</evidence>
<organism evidence="4 5">
    <name type="scientific">Streptomyces spororaveus</name>
    <dbReference type="NCBI Taxonomy" id="284039"/>
    <lineage>
        <taxon>Bacteria</taxon>
        <taxon>Bacillati</taxon>
        <taxon>Actinomycetota</taxon>
        <taxon>Actinomycetes</taxon>
        <taxon>Kitasatosporales</taxon>
        <taxon>Streptomycetaceae</taxon>
        <taxon>Streptomyces</taxon>
    </lineage>
</organism>
<evidence type="ECO:0000256" key="2">
    <source>
        <dbReference type="SAM" id="MobiDB-lite"/>
    </source>
</evidence>
<dbReference type="Proteomes" id="UP000608522">
    <property type="component" value="Unassembled WGS sequence"/>
</dbReference>
<reference evidence="5" key="1">
    <citation type="submission" date="2023-07" db="EMBL/GenBank/DDBJ databases">
        <title>Whole genome shotgun sequence of Streptomyces spororaveus NBRC 15456.</title>
        <authorList>
            <person name="Komaki H."/>
            <person name="Tamura T."/>
        </authorList>
    </citation>
    <scope>NUCLEOTIDE SEQUENCE [LARGE SCALE GENOMIC DNA]</scope>
    <source>
        <strain evidence="5">NBRC 15456</strain>
    </source>
</reference>
<dbReference type="EMBL" id="BNED01000005">
    <property type="protein sequence ID" value="GHI76091.1"/>
    <property type="molecule type" value="Genomic_DNA"/>
</dbReference>
<dbReference type="InterPro" id="IPR003594">
    <property type="entry name" value="HATPase_dom"/>
</dbReference>
<dbReference type="InterPro" id="IPR050267">
    <property type="entry name" value="Anti-sigma-factor_SerPK"/>
</dbReference>
<dbReference type="PANTHER" id="PTHR35526">
    <property type="entry name" value="ANTI-SIGMA-F FACTOR RSBW-RELATED"/>
    <property type="match status" value="1"/>
</dbReference>
<evidence type="ECO:0000313" key="4">
    <source>
        <dbReference type="EMBL" id="GHI76091.1"/>
    </source>
</evidence>
<gene>
    <name evidence="4" type="ORF">Sspor_16520</name>
</gene>
<dbReference type="InterPro" id="IPR036890">
    <property type="entry name" value="HATPase_C_sf"/>
</dbReference>
<sequence>MCAMRPSHSRSFPIAAERQAVPEARRLVLAVVRGWDLQLTSETLEELALLCSEIIANAVRHTTGPSTVTVLWTGSRLRVEVTDTAPGLPAPRGCTLNAESGRGLMLIAAIATDWGTTPTPTGKAVWFEMTPTAATAAEENGAGPYQAGAGKPMATAHPAAVREAAPETYGAGRLR</sequence>
<dbReference type="SUPFAM" id="SSF55874">
    <property type="entry name" value="ATPase domain of HSP90 chaperone/DNA topoisomerase II/histidine kinase"/>
    <property type="match status" value="1"/>
</dbReference>
<feature type="region of interest" description="Disordered" evidence="2">
    <location>
        <begin position="156"/>
        <end position="175"/>
    </location>
</feature>
<keyword evidence="1" id="KW-0723">Serine/threonine-protein kinase</keyword>
<evidence type="ECO:0000256" key="1">
    <source>
        <dbReference type="ARBA" id="ARBA00022527"/>
    </source>
</evidence>
<dbReference type="Pfam" id="PF13581">
    <property type="entry name" value="HATPase_c_2"/>
    <property type="match status" value="1"/>
</dbReference>
<feature type="domain" description="Histidine kinase/HSP90-like ATPase" evidence="3">
    <location>
        <begin position="15"/>
        <end position="127"/>
    </location>
</feature>
<keyword evidence="1" id="KW-0808">Transferase</keyword>
<protein>
    <recommendedName>
        <fullName evidence="3">Histidine kinase/HSP90-like ATPase domain-containing protein</fullName>
    </recommendedName>
</protein>
<dbReference type="Gene3D" id="3.30.565.10">
    <property type="entry name" value="Histidine kinase-like ATPase, C-terminal domain"/>
    <property type="match status" value="1"/>
</dbReference>
<proteinExistence type="predicted"/>
<evidence type="ECO:0000259" key="3">
    <source>
        <dbReference type="Pfam" id="PF13581"/>
    </source>
</evidence>
<dbReference type="CDD" id="cd16936">
    <property type="entry name" value="HATPase_RsbW-like"/>
    <property type="match status" value="1"/>
</dbReference>
<name>A0ABQ3T6S5_9ACTN</name>
<dbReference type="PANTHER" id="PTHR35526:SF3">
    <property type="entry name" value="ANTI-SIGMA-F FACTOR RSBW"/>
    <property type="match status" value="1"/>
</dbReference>
<keyword evidence="1" id="KW-0418">Kinase</keyword>
<comment type="caution">
    <text evidence="4">The sequence shown here is derived from an EMBL/GenBank/DDBJ whole genome shotgun (WGS) entry which is preliminary data.</text>
</comment>
<keyword evidence="5" id="KW-1185">Reference proteome</keyword>
<accession>A0ABQ3T6S5</accession>